<organism evidence="2 3">
    <name type="scientific">Alicyclobacillus acidoterrestris (strain ATCC 49025 / DSM 3922 / CIP 106132 / NCIMB 13137 / GD3B)</name>
    <dbReference type="NCBI Taxonomy" id="1356854"/>
    <lineage>
        <taxon>Bacteria</taxon>
        <taxon>Bacillati</taxon>
        <taxon>Bacillota</taxon>
        <taxon>Bacilli</taxon>
        <taxon>Bacillales</taxon>
        <taxon>Alicyclobacillaceae</taxon>
        <taxon>Alicyclobacillus</taxon>
    </lineage>
</organism>
<dbReference type="PROSITE" id="PS00107">
    <property type="entry name" value="PROTEIN_KINASE_ATP"/>
    <property type="match status" value="1"/>
</dbReference>
<feature type="compositionally biased region" description="Low complexity" evidence="1">
    <location>
        <begin position="273"/>
        <end position="284"/>
    </location>
</feature>
<dbReference type="GO" id="GO:0004672">
    <property type="term" value="F:protein kinase activity"/>
    <property type="evidence" value="ECO:0007669"/>
    <property type="project" value="InterPro"/>
</dbReference>
<feature type="region of interest" description="Disordered" evidence="1">
    <location>
        <begin position="273"/>
        <end position="299"/>
    </location>
</feature>
<dbReference type="PROSITE" id="PS50011">
    <property type="entry name" value="PROTEIN_KINASE_DOM"/>
    <property type="match status" value="1"/>
</dbReference>
<accession>A0A9E7CYM6</accession>
<evidence type="ECO:0000256" key="1">
    <source>
        <dbReference type="SAM" id="MobiDB-lite"/>
    </source>
</evidence>
<evidence type="ECO:0000313" key="3">
    <source>
        <dbReference type="Proteomes" id="UP000829401"/>
    </source>
</evidence>
<dbReference type="InterPro" id="IPR011009">
    <property type="entry name" value="Kinase-like_dom_sf"/>
</dbReference>
<proteinExistence type="predicted"/>
<accession>T0CK53</accession>
<dbReference type="AlphaFoldDB" id="T0CK53"/>
<evidence type="ECO:0000313" key="2">
    <source>
        <dbReference type="EMBL" id="UNO49251.1"/>
    </source>
</evidence>
<dbReference type="Gene3D" id="1.10.510.10">
    <property type="entry name" value="Transferase(Phosphotransferase) domain 1"/>
    <property type="match status" value="1"/>
</dbReference>
<dbReference type="eggNOG" id="COG0515">
    <property type="taxonomic scope" value="Bacteria"/>
</dbReference>
<keyword evidence="3" id="KW-1185">Reference proteome</keyword>
<reference evidence="3" key="1">
    <citation type="journal article" date="2022" name="G3 (Bethesda)">
        <title>Unveiling the complete genome sequence of Alicyclobacillus acidoterrestris DSM 3922T, a taint-producing strain.</title>
        <authorList>
            <person name="Leonardo I.C."/>
            <person name="Barreto Crespo M.T."/>
            <person name="Gaspar F.B."/>
        </authorList>
    </citation>
    <scope>NUCLEOTIDE SEQUENCE [LARGE SCALE GENOMIC DNA]</scope>
    <source>
        <strain evidence="3">DSM 3922</strain>
    </source>
</reference>
<protein>
    <submittedName>
        <fullName evidence="2">Phosphotransferase</fullName>
    </submittedName>
</protein>
<dbReference type="Proteomes" id="UP000829401">
    <property type="component" value="Chromosome"/>
</dbReference>
<gene>
    <name evidence="2" type="ORF">K1I37_01440</name>
</gene>
<dbReference type="OrthoDB" id="583109at2"/>
<dbReference type="RefSeq" id="WP_021294627.1">
    <property type="nucleotide sequence ID" value="NZ_AURB01000001.1"/>
</dbReference>
<feature type="compositionally biased region" description="Basic residues" evidence="1">
    <location>
        <begin position="285"/>
        <end position="295"/>
    </location>
</feature>
<dbReference type="STRING" id="1356854.N007_00060"/>
<dbReference type="EMBL" id="CP080467">
    <property type="protein sequence ID" value="UNO49251.1"/>
    <property type="molecule type" value="Genomic_DNA"/>
</dbReference>
<dbReference type="GO" id="GO:0005524">
    <property type="term" value="F:ATP binding"/>
    <property type="evidence" value="ECO:0007669"/>
    <property type="project" value="UniProtKB-UniRule"/>
</dbReference>
<dbReference type="SUPFAM" id="SSF56112">
    <property type="entry name" value="Protein kinase-like (PK-like)"/>
    <property type="match status" value="1"/>
</dbReference>
<dbReference type="InterPro" id="IPR017441">
    <property type="entry name" value="Protein_kinase_ATP_BS"/>
</dbReference>
<dbReference type="KEGG" id="aaco:K1I37_01440"/>
<sequence>MKGSKVLGKWTRQQWIVQGELGVGANGAVYAVRGADHQRYAMKVCEDAGAVAFEWGLLEQLSAHGFAFPKPHCIDDSAAHKSLYFYVMEFVDGQPLDVVWPRLDAAGVKRILLATAYALRHLHKSSHAFCDIKPQNLLVNLQENQCVRFVDVGGVTPFGRSVRQFTPTSDVAFWGLGERRASARYDIAALALMVATLCETPPKTLSQWPLERRQAWILRTIRGLRQKRLSALLEDAVHGRISHADELIRRVYDLPADRRPVVAKARRQAAATGAVASGSTAIGQQKRKPQPKRPGKSTAGRADWTERLMWYALTCAMISTAGAWAEYLR</sequence>
<name>T0CK53_ALIAG</name>
<dbReference type="Pfam" id="PF00069">
    <property type="entry name" value="Pkinase"/>
    <property type="match status" value="1"/>
</dbReference>
<dbReference type="InterPro" id="IPR000719">
    <property type="entry name" value="Prot_kinase_dom"/>
</dbReference>
<dbReference type="SMART" id="SM00220">
    <property type="entry name" value="S_TKc"/>
    <property type="match status" value="1"/>
</dbReference>